<evidence type="ECO:0000313" key="2">
    <source>
        <dbReference type="EMBL" id="MFM0642430.1"/>
    </source>
</evidence>
<proteinExistence type="predicted"/>
<keyword evidence="1" id="KW-1133">Transmembrane helix</keyword>
<accession>A0ABW9E4A1</accession>
<dbReference type="Proteomes" id="UP001629432">
    <property type="component" value="Unassembled WGS sequence"/>
</dbReference>
<evidence type="ECO:0008006" key="4">
    <source>
        <dbReference type="Google" id="ProtNLM"/>
    </source>
</evidence>
<keyword evidence="1" id="KW-0472">Membrane</keyword>
<feature type="transmembrane region" description="Helical" evidence="1">
    <location>
        <begin position="212"/>
        <end position="229"/>
    </location>
</feature>
<feature type="transmembrane region" description="Helical" evidence="1">
    <location>
        <begin position="168"/>
        <end position="192"/>
    </location>
</feature>
<dbReference type="EMBL" id="JAQQCF010000073">
    <property type="protein sequence ID" value="MFM0642430.1"/>
    <property type="molecule type" value="Genomic_DNA"/>
</dbReference>
<organism evidence="2 3">
    <name type="scientific">Paraburkholderia metrosideri</name>
    <dbReference type="NCBI Taxonomy" id="580937"/>
    <lineage>
        <taxon>Bacteria</taxon>
        <taxon>Pseudomonadati</taxon>
        <taxon>Pseudomonadota</taxon>
        <taxon>Betaproteobacteria</taxon>
        <taxon>Burkholderiales</taxon>
        <taxon>Burkholderiaceae</taxon>
        <taxon>Paraburkholderia</taxon>
    </lineage>
</organism>
<evidence type="ECO:0000313" key="3">
    <source>
        <dbReference type="Proteomes" id="UP001629432"/>
    </source>
</evidence>
<keyword evidence="1" id="KW-0812">Transmembrane</keyword>
<feature type="transmembrane region" description="Helical" evidence="1">
    <location>
        <begin position="86"/>
        <end position="111"/>
    </location>
</feature>
<feature type="transmembrane region" description="Helical" evidence="1">
    <location>
        <begin position="43"/>
        <end position="65"/>
    </location>
</feature>
<protein>
    <recommendedName>
        <fullName evidence="4">Transmembrane protein</fullName>
    </recommendedName>
</protein>
<keyword evidence="3" id="KW-1185">Reference proteome</keyword>
<sequence>MIAEMPLLCSVTFVLMWAAMFVEYRLRLAVPAGLPGGNFGPRILSSVIERLSSIPALIIAIPAMRRILRTRFPDLPESTTEDYHRYFLLWILMILFGYTLVAVIPLASAIGRIAGTGGSVETAFFQTITLLLRILLAYVTARSALLFPHIASGGKIEWRAAWRDTRGHFFAVAFIYGAASTLPTYVVANYIIQYISSTRMDIFLVFPAQASIKFILNLLGISALAWIYLKFANDVLRLPEKNSHGIYREAG</sequence>
<reference evidence="2 3" key="1">
    <citation type="journal article" date="2024" name="Chem. Sci.">
        <title>Discovery of megapolipeptins by genome mining of a Burkholderiales bacteria collection.</title>
        <authorList>
            <person name="Paulo B.S."/>
            <person name="Recchia M.J.J."/>
            <person name="Lee S."/>
            <person name="Fergusson C.H."/>
            <person name="Romanowski S.B."/>
            <person name="Hernandez A."/>
            <person name="Krull N."/>
            <person name="Liu D.Y."/>
            <person name="Cavanagh H."/>
            <person name="Bos A."/>
            <person name="Gray C.A."/>
            <person name="Murphy B.T."/>
            <person name="Linington R.G."/>
            <person name="Eustaquio A.S."/>
        </authorList>
    </citation>
    <scope>NUCLEOTIDE SEQUENCE [LARGE SCALE GENOMIC DNA]</scope>
    <source>
        <strain evidence="2 3">RL17-338-BIC-A</strain>
    </source>
</reference>
<comment type="caution">
    <text evidence="2">The sequence shown here is derived from an EMBL/GenBank/DDBJ whole genome shotgun (WGS) entry which is preliminary data.</text>
</comment>
<name>A0ABW9E4A1_9BURK</name>
<evidence type="ECO:0000256" key="1">
    <source>
        <dbReference type="SAM" id="Phobius"/>
    </source>
</evidence>
<gene>
    <name evidence="2" type="ORF">PQQ63_37765</name>
</gene>
<dbReference type="RefSeq" id="WP_408242098.1">
    <property type="nucleotide sequence ID" value="NZ_JAQQCF010000073.1"/>
</dbReference>
<feature type="transmembrane region" description="Helical" evidence="1">
    <location>
        <begin position="123"/>
        <end position="147"/>
    </location>
</feature>